<evidence type="ECO:0000256" key="1">
    <source>
        <dbReference type="ARBA" id="ARBA00022517"/>
    </source>
</evidence>
<dbReference type="GO" id="GO:0047429">
    <property type="term" value="F:nucleoside triphosphate diphosphatase activity"/>
    <property type="evidence" value="ECO:0007669"/>
    <property type="project" value="InterPro"/>
</dbReference>
<dbReference type="EMBL" id="CAJNOL010009892">
    <property type="protein sequence ID" value="CAF1646290.1"/>
    <property type="molecule type" value="Genomic_DNA"/>
</dbReference>
<dbReference type="Proteomes" id="UP000663854">
    <property type="component" value="Unassembled WGS sequence"/>
</dbReference>
<name>A0A815RCE1_9BILA</name>
<dbReference type="Gene3D" id="2.40.30.10">
    <property type="entry name" value="Translation factors"/>
    <property type="match status" value="1"/>
</dbReference>
<dbReference type="Pfam" id="PF25118">
    <property type="entry name" value="EFL1"/>
    <property type="match status" value="1"/>
</dbReference>
<dbReference type="GO" id="GO:0042256">
    <property type="term" value="P:cytosolic ribosome assembly"/>
    <property type="evidence" value="ECO:0007669"/>
    <property type="project" value="TreeGrafter"/>
</dbReference>
<dbReference type="Gene3D" id="3.30.70.240">
    <property type="match status" value="1"/>
</dbReference>
<feature type="non-terminal residue" evidence="7">
    <location>
        <position position="1"/>
    </location>
</feature>
<evidence type="ECO:0000259" key="6">
    <source>
        <dbReference type="SMART" id="SM00838"/>
    </source>
</evidence>
<gene>
    <name evidence="8" type="ORF">JXQ802_LOCUS53935</name>
    <name evidence="7" type="ORF">PYM288_LOCUS37517</name>
</gene>
<comment type="caution">
    <text evidence="7">The sequence shown here is derived from an EMBL/GenBank/DDBJ whole genome shotgun (WGS) entry which is preliminary data.</text>
</comment>
<dbReference type="InterPro" id="IPR020568">
    <property type="entry name" value="Ribosomal_Su5_D2-typ_SF"/>
</dbReference>
<dbReference type="InterPro" id="IPR041095">
    <property type="entry name" value="EFG_II"/>
</dbReference>
<evidence type="ECO:0000256" key="5">
    <source>
        <dbReference type="ARBA" id="ARBA00081809"/>
    </source>
</evidence>
<dbReference type="Pfam" id="PF02545">
    <property type="entry name" value="Maf"/>
    <property type="match status" value="1"/>
</dbReference>
<dbReference type="InterPro" id="IPR056752">
    <property type="entry name" value="EFL1"/>
</dbReference>
<dbReference type="GO" id="GO:0005829">
    <property type="term" value="C:cytosol"/>
    <property type="evidence" value="ECO:0007669"/>
    <property type="project" value="TreeGrafter"/>
</dbReference>
<dbReference type="FunFam" id="3.30.70.870:FF:000002">
    <property type="entry name" value="Translation elongation factor 2"/>
    <property type="match status" value="1"/>
</dbReference>
<evidence type="ECO:0000313" key="10">
    <source>
        <dbReference type="Proteomes" id="UP000663870"/>
    </source>
</evidence>
<dbReference type="CDD" id="cd16261">
    <property type="entry name" value="EF2_snRNP_III"/>
    <property type="match status" value="1"/>
</dbReference>
<dbReference type="Pfam" id="PF14492">
    <property type="entry name" value="EFG_III"/>
    <property type="match status" value="1"/>
</dbReference>
<dbReference type="Gene3D" id="3.30.230.10">
    <property type="match status" value="1"/>
</dbReference>
<dbReference type="CDD" id="cd04096">
    <property type="entry name" value="eEF2_snRNP_like_C"/>
    <property type="match status" value="1"/>
</dbReference>
<dbReference type="SUPFAM" id="SSF50447">
    <property type="entry name" value="Translation proteins"/>
    <property type="match status" value="1"/>
</dbReference>
<keyword evidence="2" id="KW-0547">Nucleotide-binding</keyword>
<evidence type="ECO:0000256" key="2">
    <source>
        <dbReference type="ARBA" id="ARBA00022741"/>
    </source>
</evidence>
<accession>A0A815RCE1</accession>
<evidence type="ECO:0000313" key="9">
    <source>
        <dbReference type="Proteomes" id="UP000663854"/>
    </source>
</evidence>
<dbReference type="PANTHER" id="PTHR42908:SF3">
    <property type="entry name" value="ELONGATION FACTOR-LIKE GTPASE 1"/>
    <property type="match status" value="1"/>
</dbReference>
<dbReference type="FunFam" id="3.30.70.240:FF:000006">
    <property type="entry name" value="Elongation factor like GTPase 1"/>
    <property type="match status" value="1"/>
</dbReference>
<organism evidence="7 9">
    <name type="scientific">Rotaria sordida</name>
    <dbReference type="NCBI Taxonomy" id="392033"/>
    <lineage>
        <taxon>Eukaryota</taxon>
        <taxon>Metazoa</taxon>
        <taxon>Spiralia</taxon>
        <taxon>Gnathifera</taxon>
        <taxon>Rotifera</taxon>
        <taxon>Eurotatoria</taxon>
        <taxon>Bdelloidea</taxon>
        <taxon>Philodinida</taxon>
        <taxon>Philodinidae</taxon>
        <taxon>Rotaria</taxon>
    </lineage>
</organism>
<dbReference type="SUPFAM" id="SSF54211">
    <property type="entry name" value="Ribosomal protein S5 domain 2-like"/>
    <property type="match status" value="1"/>
</dbReference>
<evidence type="ECO:0000313" key="8">
    <source>
        <dbReference type="EMBL" id="CAF1646290.1"/>
    </source>
</evidence>
<dbReference type="SUPFAM" id="SSF52972">
    <property type="entry name" value="ITPase-like"/>
    <property type="match status" value="1"/>
</dbReference>
<dbReference type="InterPro" id="IPR029001">
    <property type="entry name" value="ITPase-like_fam"/>
</dbReference>
<evidence type="ECO:0000256" key="4">
    <source>
        <dbReference type="ARBA" id="ARBA00023134"/>
    </source>
</evidence>
<dbReference type="InterPro" id="IPR003697">
    <property type="entry name" value="Maf-like"/>
</dbReference>
<dbReference type="Pfam" id="PF00679">
    <property type="entry name" value="EFG_C"/>
    <property type="match status" value="1"/>
</dbReference>
<dbReference type="GO" id="GO:1990904">
    <property type="term" value="C:ribonucleoprotein complex"/>
    <property type="evidence" value="ECO:0007669"/>
    <property type="project" value="TreeGrafter"/>
</dbReference>
<keyword evidence="3" id="KW-0378">Hydrolase</keyword>
<dbReference type="AlphaFoldDB" id="A0A815RCE1"/>
<dbReference type="PANTHER" id="PTHR42908">
    <property type="entry name" value="TRANSLATION ELONGATION FACTOR-RELATED"/>
    <property type="match status" value="1"/>
</dbReference>
<dbReference type="InterPro" id="IPR009000">
    <property type="entry name" value="Transl_B-barrel_sf"/>
</dbReference>
<dbReference type="InterPro" id="IPR000640">
    <property type="entry name" value="EFG_V-like"/>
</dbReference>
<keyword evidence="1" id="KW-0690">Ribosome biogenesis</keyword>
<reference evidence="7" key="1">
    <citation type="submission" date="2021-02" db="EMBL/GenBank/DDBJ databases">
        <authorList>
            <person name="Nowell W R."/>
        </authorList>
    </citation>
    <scope>NUCLEOTIDE SEQUENCE</scope>
</reference>
<dbReference type="InterPro" id="IPR035647">
    <property type="entry name" value="EFG_III/V"/>
</dbReference>
<keyword evidence="4" id="KW-0342">GTP-binding</keyword>
<dbReference type="SUPFAM" id="SSF54980">
    <property type="entry name" value="EF-G C-terminal domain-like"/>
    <property type="match status" value="2"/>
</dbReference>
<evidence type="ECO:0000256" key="3">
    <source>
        <dbReference type="ARBA" id="ARBA00022801"/>
    </source>
</evidence>
<sequence length="737" mass="83832">DLSQVSAYSISHNVQEYIVQDLYLMMGREFTLLDQVPAGNIVAIAQLDSFVLKSATLSTNIFCPSFTGLQFEASPIVRVAIEPKNPAQMKQLRHSMRLLNQADPLVECTLKSTGEYILSTAGEVHLQRCIDDLTKIYARIEINVSAPIIPFRETIIPPPKVDFLNESLANQQQQFKSNKQTKERPPWLLEDGLVELSTQNRQCTFQVRAVPLPDSITRLLDENSSLLAIIEQAQGRDDRKVTAPLNDQTLDQIRQLRERLNEEFINANGNMWNSNTIDEIWSFGPHKCGSNLLLNRIPNSIYKQRTSSVWTIVLNNQMKANLNSPLTKDDYDISIINGFQLVTARGSLCEEPLMGVAFIIERWTINTIVNDENNDEQQNTSEINNYDLPTTITTTTGVEEVESLVETMSITSDESSALNTEQKPRRVVDKSKIVIKRGPLSGQIVSTMRDGCRKAFDSQPRRLVAAMYKCEVMVNAEALGRAYAVLSKRNGRVLNEDMKEGTSTFIITAALPVAESFGFVEEMRTKASGLASPQLSGKTYWEIIELDPFWEPHTEEEFLHFGEKADFENRAKKYMNDVRRRKVSGSPQREQLLQSIGLNFDIIISDFAEDLDRTLYKENLSQYFIDTTEDKCCHVYQQIKLNENEKNNFIIMGADTMCSLNNVVYGKPCDTEDAFRMLKTFSNNTYQVFTGVCILQGDMIIKTFFETLLFKHVNNVFDFPIYHFCTQFRALLNSEIK</sequence>
<dbReference type="GO" id="GO:0003924">
    <property type="term" value="F:GTPase activity"/>
    <property type="evidence" value="ECO:0007669"/>
    <property type="project" value="UniProtKB-ARBA"/>
</dbReference>
<protein>
    <recommendedName>
        <fullName evidence="5">Elongation factor-like 1</fullName>
    </recommendedName>
</protein>
<dbReference type="Gene3D" id="3.30.70.870">
    <property type="entry name" value="Elongation Factor G (Translational Gtpase), domain 3"/>
    <property type="match status" value="1"/>
</dbReference>
<dbReference type="Proteomes" id="UP000663870">
    <property type="component" value="Unassembled WGS sequence"/>
</dbReference>
<keyword evidence="10" id="KW-1185">Reference proteome</keyword>
<dbReference type="Gene3D" id="3.90.950.10">
    <property type="match status" value="1"/>
</dbReference>
<dbReference type="CDD" id="cd01681">
    <property type="entry name" value="aeEF2_snRNP_like_IV"/>
    <property type="match status" value="1"/>
</dbReference>
<proteinExistence type="predicted"/>
<dbReference type="GO" id="GO:0005525">
    <property type="term" value="F:GTP binding"/>
    <property type="evidence" value="ECO:0007669"/>
    <property type="project" value="UniProtKB-KW"/>
</dbReference>
<dbReference type="GO" id="GO:0043022">
    <property type="term" value="F:ribosome binding"/>
    <property type="evidence" value="ECO:0007669"/>
    <property type="project" value="TreeGrafter"/>
</dbReference>
<dbReference type="EMBL" id="CAJNOH010008208">
    <property type="protein sequence ID" value="CAF1475252.1"/>
    <property type="molecule type" value="Genomic_DNA"/>
</dbReference>
<feature type="domain" description="Elongation factor EFG" evidence="6">
    <location>
        <begin position="462"/>
        <end position="548"/>
    </location>
</feature>
<evidence type="ECO:0000313" key="7">
    <source>
        <dbReference type="EMBL" id="CAF1475252.1"/>
    </source>
</evidence>
<dbReference type="InterPro" id="IPR014721">
    <property type="entry name" value="Ribsml_uS5_D2-typ_fold_subgr"/>
</dbReference>
<dbReference type="SMART" id="SM00838">
    <property type="entry name" value="EFG_C"/>
    <property type="match status" value="1"/>
</dbReference>